<accession>A0A744VA57</accession>
<reference evidence="1" key="2">
    <citation type="submission" date="2020-02" db="EMBL/GenBank/DDBJ databases">
        <authorList>
            <consortium name="NCBI Pathogen Detection Project"/>
        </authorList>
    </citation>
    <scope>NUCLEOTIDE SEQUENCE</scope>
    <source>
        <strain evidence="1">MA.MC_06-0569</strain>
    </source>
</reference>
<name>A0A744VA57_SALER</name>
<protein>
    <submittedName>
        <fullName evidence="1">Uncharacterized protein</fullName>
    </submittedName>
</protein>
<dbReference type="EMBL" id="DAAUHS010000001">
    <property type="protein sequence ID" value="HAF2889095.1"/>
    <property type="molecule type" value="Genomic_DNA"/>
</dbReference>
<gene>
    <name evidence="1" type="ORF">G8K99_000367</name>
</gene>
<organism evidence="1">
    <name type="scientific">Salmonella enterica</name>
    <name type="common">Salmonella choleraesuis</name>
    <dbReference type="NCBI Taxonomy" id="28901"/>
    <lineage>
        <taxon>Bacteria</taxon>
        <taxon>Pseudomonadati</taxon>
        <taxon>Pseudomonadota</taxon>
        <taxon>Gammaproteobacteria</taxon>
        <taxon>Enterobacterales</taxon>
        <taxon>Enterobacteriaceae</taxon>
        <taxon>Salmonella</taxon>
    </lineage>
</organism>
<comment type="caution">
    <text evidence="1">The sequence shown here is derived from an EMBL/GenBank/DDBJ whole genome shotgun (WGS) entry which is preliminary data.</text>
</comment>
<evidence type="ECO:0000313" key="1">
    <source>
        <dbReference type="EMBL" id="HAF2889095.1"/>
    </source>
</evidence>
<reference evidence="1" key="1">
    <citation type="journal article" date="2018" name="Genome Biol.">
        <title>SKESA: strategic k-mer extension for scrupulous assemblies.</title>
        <authorList>
            <person name="Souvorov A."/>
            <person name="Agarwala R."/>
            <person name="Lipman D.J."/>
        </authorList>
    </citation>
    <scope>NUCLEOTIDE SEQUENCE</scope>
    <source>
        <strain evidence="1">MA.MC_06-0569</strain>
    </source>
</reference>
<sequence length="78" mass="9124">MLYRNDALAENSLSITIMRADKFTYWQQMSPALPFEISSRITFFFSGFSITKNSCYYSSRKYLSTLTEALMLENVIIR</sequence>
<dbReference type="AlphaFoldDB" id="A0A744VA57"/>
<proteinExistence type="predicted"/>